<dbReference type="Gene3D" id="1.10.1670.10">
    <property type="entry name" value="Helix-hairpin-Helix base-excision DNA repair enzymes (C-terminal)"/>
    <property type="match status" value="1"/>
</dbReference>
<evidence type="ECO:0000256" key="1">
    <source>
        <dbReference type="ARBA" id="ARBA00001966"/>
    </source>
</evidence>
<dbReference type="GO" id="GO:0003906">
    <property type="term" value="F:DNA-(apurinic or apyrimidinic site) endonuclease activity"/>
    <property type="evidence" value="ECO:0007669"/>
    <property type="project" value="InterPro"/>
</dbReference>
<dbReference type="InterPro" id="IPR023170">
    <property type="entry name" value="HhH_base_excis_C"/>
</dbReference>
<evidence type="ECO:0000256" key="3">
    <source>
        <dbReference type="ARBA" id="ARBA00022485"/>
    </source>
</evidence>
<dbReference type="AlphaFoldDB" id="A0A6J6EX86"/>
<keyword evidence="5" id="KW-0227">DNA damage</keyword>
<evidence type="ECO:0000256" key="4">
    <source>
        <dbReference type="ARBA" id="ARBA00022723"/>
    </source>
</evidence>
<feature type="region of interest" description="Disordered" evidence="13">
    <location>
        <begin position="221"/>
        <end position="249"/>
    </location>
</feature>
<evidence type="ECO:0000256" key="6">
    <source>
        <dbReference type="ARBA" id="ARBA00022801"/>
    </source>
</evidence>
<dbReference type="InterPro" id="IPR003265">
    <property type="entry name" value="HhH-GPD_domain"/>
</dbReference>
<proteinExistence type="inferred from homology"/>
<dbReference type="InterPro" id="IPR005759">
    <property type="entry name" value="Nth"/>
</dbReference>
<evidence type="ECO:0000256" key="11">
    <source>
        <dbReference type="ARBA" id="ARBA00023239"/>
    </source>
</evidence>
<feature type="compositionally biased region" description="Basic residues" evidence="13">
    <location>
        <begin position="240"/>
        <end position="249"/>
    </location>
</feature>
<keyword evidence="12" id="KW-0326">Glycosidase</keyword>
<evidence type="ECO:0000256" key="12">
    <source>
        <dbReference type="ARBA" id="ARBA00023295"/>
    </source>
</evidence>
<dbReference type="FunFam" id="1.10.1670.10:FF:000001">
    <property type="entry name" value="Endonuclease III"/>
    <property type="match status" value="1"/>
</dbReference>
<feature type="compositionally biased region" description="Low complexity" evidence="13">
    <location>
        <begin position="221"/>
        <end position="239"/>
    </location>
</feature>
<evidence type="ECO:0000259" key="14">
    <source>
        <dbReference type="SMART" id="SM00478"/>
    </source>
</evidence>
<dbReference type="InterPro" id="IPR003651">
    <property type="entry name" value="Endonuclease3_FeS-loop_motif"/>
</dbReference>
<dbReference type="SMART" id="SM00525">
    <property type="entry name" value="FES"/>
    <property type="match status" value="1"/>
</dbReference>
<dbReference type="Pfam" id="PF00730">
    <property type="entry name" value="HhH-GPD"/>
    <property type="match status" value="1"/>
</dbReference>
<dbReference type="PANTHER" id="PTHR10359">
    <property type="entry name" value="A/G-SPECIFIC ADENINE GLYCOSYLASE/ENDONUCLEASE III"/>
    <property type="match status" value="1"/>
</dbReference>
<keyword evidence="7" id="KW-0408">Iron</keyword>
<dbReference type="InterPro" id="IPR004035">
    <property type="entry name" value="Endouclease-III_FeS-bd_BS"/>
</dbReference>
<keyword evidence="9" id="KW-0238">DNA-binding</keyword>
<dbReference type="GO" id="GO:0019104">
    <property type="term" value="F:DNA N-glycosylase activity"/>
    <property type="evidence" value="ECO:0007669"/>
    <property type="project" value="TreeGrafter"/>
</dbReference>
<dbReference type="GO" id="GO:0046872">
    <property type="term" value="F:metal ion binding"/>
    <property type="evidence" value="ECO:0007669"/>
    <property type="project" value="UniProtKB-KW"/>
</dbReference>
<comment type="cofactor">
    <cofactor evidence="1">
        <name>[4Fe-4S] cluster</name>
        <dbReference type="ChEBI" id="CHEBI:49883"/>
    </cofactor>
</comment>
<dbReference type="PROSITE" id="PS00764">
    <property type="entry name" value="ENDONUCLEASE_III_1"/>
    <property type="match status" value="1"/>
</dbReference>
<name>A0A6J6EX86_9ZZZZ</name>
<feature type="domain" description="HhH-GPD" evidence="14">
    <location>
        <begin position="51"/>
        <end position="198"/>
    </location>
</feature>
<dbReference type="SMART" id="SM00478">
    <property type="entry name" value="ENDO3c"/>
    <property type="match status" value="1"/>
</dbReference>
<organism evidence="15">
    <name type="scientific">freshwater metagenome</name>
    <dbReference type="NCBI Taxonomy" id="449393"/>
    <lineage>
        <taxon>unclassified sequences</taxon>
        <taxon>metagenomes</taxon>
        <taxon>ecological metagenomes</taxon>
    </lineage>
</organism>
<dbReference type="FunFam" id="1.10.340.30:FF:000001">
    <property type="entry name" value="Endonuclease III"/>
    <property type="match status" value="1"/>
</dbReference>
<keyword evidence="8" id="KW-0411">Iron-sulfur</keyword>
<evidence type="ECO:0000256" key="10">
    <source>
        <dbReference type="ARBA" id="ARBA00023204"/>
    </source>
</evidence>
<comment type="similarity">
    <text evidence="2">Belongs to the Nth/MutY family.</text>
</comment>
<reference evidence="15" key="1">
    <citation type="submission" date="2020-05" db="EMBL/GenBank/DDBJ databases">
        <authorList>
            <person name="Chiriac C."/>
            <person name="Salcher M."/>
            <person name="Ghai R."/>
            <person name="Kavagutti S V."/>
        </authorList>
    </citation>
    <scope>NUCLEOTIDE SEQUENCE</scope>
</reference>
<dbReference type="GO" id="GO:0006285">
    <property type="term" value="P:base-excision repair, AP site formation"/>
    <property type="evidence" value="ECO:0007669"/>
    <property type="project" value="TreeGrafter"/>
</dbReference>
<dbReference type="Pfam" id="PF10576">
    <property type="entry name" value="EndIII_4Fe-2S"/>
    <property type="match status" value="1"/>
</dbReference>
<keyword evidence="6" id="KW-0378">Hydrolase</keyword>
<protein>
    <submittedName>
        <fullName evidence="15">Unannotated protein</fullName>
    </submittedName>
</protein>
<evidence type="ECO:0000256" key="2">
    <source>
        <dbReference type="ARBA" id="ARBA00008343"/>
    </source>
</evidence>
<gene>
    <name evidence="15" type="ORF">UFOPK1722_00908</name>
</gene>
<evidence type="ECO:0000313" key="15">
    <source>
        <dbReference type="EMBL" id="CAB4579314.1"/>
    </source>
</evidence>
<keyword evidence="4" id="KW-0479">Metal-binding</keyword>
<dbReference type="PANTHER" id="PTHR10359:SF18">
    <property type="entry name" value="ENDONUCLEASE III"/>
    <property type="match status" value="1"/>
</dbReference>
<dbReference type="GO" id="GO:0051539">
    <property type="term" value="F:4 iron, 4 sulfur cluster binding"/>
    <property type="evidence" value="ECO:0007669"/>
    <property type="project" value="UniProtKB-KW"/>
</dbReference>
<dbReference type="Gene3D" id="1.10.340.30">
    <property type="entry name" value="Hypothetical protein, domain 2"/>
    <property type="match status" value="1"/>
</dbReference>
<evidence type="ECO:0000256" key="5">
    <source>
        <dbReference type="ARBA" id="ARBA00022763"/>
    </source>
</evidence>
<evidence type="ECO:0000256" key="7">
    <source>
        <dbReference type="ARBA" id="ARBA00023004"/>
    </source>
</evidence>
<dbReference type="CDD" id="cd00056">
    <property type="entry name" value="ENDO3c"/>
    <property type="match status" value="1"/>
</dbReference>
<dbReference type="NCBIfam" id="TIGR01083">
    <property type="entry name" value="nth"/>
    <property type="match status" value="1"/>
</dbReference>
<evidence type="ECO:0000256" key="8">
    <source>
        <dbReference type="ARBA" id="ARBA00023014"/>
    </source>
</evidence>
<keyword evidence="11" id="KW-0456">Lyase</keyword>
<dbReference type="HAMAP" id="MF_00942">
    <property type="entry name" value="Nth"/>
    <property type="match status" value="1"/>
</dbReference>
<dbReference type="GO" id="GO:0016829">
    <property type="term" value="F:lyase activity"/>
    <property type="evidence" value="ECO:0007669"/>
    <property type="project" value="UniProtKB-KW"/>
</dbReference>
<sequence length="249" mass="26896">MAAKKTRTASVKIDPKAQTVEVARRLAVSFPEVICELDHRNAFELLSATILSAQCTDARVNMVTPALFARYPDPWSLAAADVGELEGIIRSTGFYASKAKNLMGMASALVERFGGEVPSDLDDLVTLPGVGRKTGNVVRSVVFDLPGLPVDTHVGRLSRRLGLTKHEDPVKVELQLNDYLPGSEWGPFSLRLILHGRRVCDARKPKCDECSMADICPSAGVPVTAPTTKRPARPTPAKKAAVKKAAKKK</sequence>
<dbReference type="InterPro" id="IPR011257">
    <property type="entry name" value="DNA_glycosylase"/>
</dbReference>
<keyword evidence="3" id="KW-0004">4Fe-4S</keyword>
<dbReference type="Pfam" id="PF00633">
    <property type="entry name" value="HHH"/>
    <property type="match status" value="1"/>
</dbReference>
<dbReference type="GO" id="GO:0003677">
    <property type="term" value="F:DNA binding"/>
    <property type="evidence" value="ECO:0007669"/>
    <property type="project" value="UniProtKB-KW"/>
</dbReference>
<evidence type="ECO:0000256" key="9">
    <source>
        <dbReference type="ARBA" id="ARBA00023125"/>
    </source>
</evidence>
<dbReference type="InterPro" id="IPR000445">
    <property type="entry name" value="HhH_motif"/>
</dbReference>
<evidence type="ECO:0000256" key="13">
    <source>
        <dbReference type="SAM" id="MobiDB-lite"/>
    </source>
</evidence>
<dbReference type="EMBL" id="CAEZTS010000069">
    <property type="protein sequence ID" value="CAB4579314.1"/>
    <property type="molecule type" value="Genomic_DNA"/>
</dbReference>
<accession>A0A6J6EX86</accession>
<dbReference type="SUPFAM" id="SSF48150">
    <property type="entry name" value="DNA-glycosylase"/>
    <property type="match status" value="1"/>
</dbReference>
<keyword evidence="10" id="KW-0234">DNA repair</keyword>